<keyword evidence="2" id="KW-1185">Reference proteome</keyword>
<evidence type="ECO:0000313" key="1">
    <source>
        <dbReference type="EMBL" id="EFS20584.1"/>
    </source>
</evidence>
<accession>E5BEQ3</accession>
<dbReference type="Proteomes" id="UP000002975">
    <property type="component" value="Unassembled WGS sequence"/>
</dbReference>
<protein>
    <submittedName>
        <fullName evidence="1">Phage regulatory protein, Rha family</fullName>
    </submittedName>
</protein>
<reference evidence="1 2" key="1">
    <citation type="submission" date="2009-02" db="EMBL/GenBank/DDBJ databases">
        <title>The Genome Sequence of Fusobacterium sp. 3_1_5R.</title>
        <authorList>
            <consortium name="The Broad Institute Genome Sequencing Platform"/>
            <person name="Ward D."/>
            <person name="Young S.K."/>
            <person name="Kodira C.D."/>
            <person name="Zeng Q."/>
            <person name="Koehrsen M."/>
            <person name="Alvarado L."/>
            <person name="Berlin A."/>
            <person name="Borenstein D."/>
            <person name="Chen Z."/>
            <person name="Engels R."/>
            <person name="Freedman E."/>
            <person name="Gellesch M."/>
            <person name="Goldberg J."/>
            <person name="Griggs A."/>
            <person name="Gujja S."/>
            <person name="Heiman D."/>
            <person name="Hepburn T."/>
            <person name="Howarth C."/>
            <person name="Jen D."/>
            <person name="Larson L."/>
            <person name="Lewis B."/>
            <person name="Mehta T."/>
            <person name="Park D."/>
            <person name="Pearson M."/>
            <person name="Roberts A."/>
            <person name="Saif S."/>
            <person name="Shea T."/>
            <person name="Shenoy N."/>
            <person name="Sisk P."/>
            <person name="Stolte C."/>
            <person name="Sykes S."/>
            <person name="Walk T."/>
            <person name="White J."/>
            <person name="Yandava C."/>
            <person name="Allen-Vercoe E."/>
            <person name="Strauss J."/>
            <person name="Ambrose C."/>
            <person name="Lander E."/>
            <person name="Nusbaum C."/>
            <person name="Galagan J."/>
            <person name="Birren B."/>
        </authorList>
    </citation>
    <scope>NUCLEOTIDE SEQUENCE [LARGE SCALE GENOMIC DNA]</scope>
    <source>
        <strain evidence="1 2">3_1_5R</strain>
    </source>
</reference>
<organism evidence="1 2">
    <name type="scientific">Fusobacterium gonidiaformans 3-1-5R</name>
    <dbReference type="NCBI Taxonomy" id="469605"/>
    <lineage>
        <taxon>Bacteria</taxon>
        <taxon>Fusobacteriati</taxon>
        <taxon>Fusobacteriota</taxon>
        <taxon>Fusobacteriia</taxon>
        <taxon>Fusobacteriales</taxon>
        <taxon>Fusobacteriaceae</taxon>
        <taxon>Fusobacterium</taxon>
    </lineage>
</organism>
<dbReference type="AlphaFoldDB" id="E5BEQ3"/>
<dbReference type="NCBIfam" id="TIGR02681">
    <property type="entry name" value="phage_pRha"/>
    <property type="match status" value="1"/>
</dbReference>
<dbReference type="OrthoDB" id="9812611at2"/>
<dbReference type="EMBL" id="GG657971">
    <property type="protein sequence ID" value="EFS20584.1"/>
    <property type="molecule type" value="Genomic_DNA"/>
</dbReference>
<sequence>MKYNPELIKKNNVYVVSSRAIAKELGKRHDNVVRDIENLISSDVRRLKKQSNDILADLEKMLIQSQYRDSKNRNYREYLLTKDGFTLYMFNIQGYNDFKIAYINEFNRMERALKQQALPLENKVRIEDMTFEQTMRTVKGIVNNLKSRLVHERDILNMKISELDKTGLTDNVYTVKAKGKTYTVQDLD</sequence>
<dbReference type="BioCyc" id="FSP469605-HMP:GTSP-82-MONOMER"/>
<dbReference type="HOGENOM" id="CLU_1432935_0_0_0"/>
<gene>
    <name evidence="1" type="ORF">FSBG_00081</name>
</gene>
<dbReference type="InterPro" id="IPR014054">
    <property type="entry name" value="Phage_regulatory_Rha"/>
</dbReference>
<dbReference type="Pfam" id="PF09669">
    <property type="entry name" value="Phage_pRha"/>
    <property type="match status" value="1"/>
</dbReference>
<evidence type="ECO:0000313" key="2">
    <source>
        <dbReference type="Proteomes" id="UP000002975"/>
    </source>
</evidence>
<dbReference type="RefSeq" id="WP_008800663.1">
    <property type="nucleotide sequence ID" value="NZ_GG657971.1"/>
</dbReference>
<name>E5BEQ3_9FUSO</name>
<proteinExistence type="predicted"/>